<dbReference type="PANTHER" id="PTHR23402">
    <property type="entry name" value="PROTEASE FAMILY C15 PYROGLUTAMYL-PEPTIDASE I-RELATED"/>
    <property type="match status" value="1"/>
</dbReference>
<dbReference type="InterPro" id="IPR033694">
    <property type="entry name" value="PGPEP1_Cys_AS"/>
</dbReference>
<dbReference type="PROSITE" id="PS01333">
    <property type="entry name" value="PYRASE_GLU"/>
    <property type="match status" value="1"/>
</dbReference>
<evidence type="ECO:0000256" key="9">
    <source>
        <dbReference type="HAMAP-Rule" id="MF_00417"/>
    </source>
</evidence>
<dbReference type="FunFam" id="3.40.630.20:FF:000001">
    <property type="entry name" value="Pyrrolidone-carboxylate peptidase"/>
    <property type="match status" value="1"/>
</dbReference>
<dbReference type="PROSITE" id="PS01334">
    <property type="entry name" value="PYRASE_CYS"/>
    <property type="match status" value="1"/>
</dbReference>
<dbReference type="PIRSF" id="PIRSF015592">
    <property type="entry name" value="Prld-crbxl_pptds"/>
    <property type="match status" value="1"/>
</dbReference>
<dbReference type="PANTHER" id="PTHR23402:SF1">
    <property type="entry name" value="PYROGLUTAMYL-PEPTIDASE I"/>
    <property type="match status" value="1"/>
</dbReference>
<dbReference type="AlphaFoldDB" id="A9KIH3"/>
<comment type="subunit">
    <text evidence="9">Homotetramer.</text>
</comment>
<organism evidence="12 13">
    <name type="scientific">Lachnoclostridium phytofermentans (strain ATCC 700394 / DSM 18823 / ISDg)</name>
    <name type="common">Clostridium phytofermentans</name>
    <dbReference type="NCBI Taxonomy" id="357809"/>
    <lineage>
        <taxon>Bacteria</taxon>
        <taxon>Bacillati</taxon>
        <taxon>Bacillota</taxon>
        <taxon>Clostridia</taxon>
        <taxon>Lachnospirales</taxon>
        <taxon>Lachnospiraceae</taxon>
    </lineage>
</organism>
<dbReference type="EMBL" id="CP000885">
    <property type="protein sequence ID" value="ABX42425.1"/>
    <property type="molecule type" value="Genomic_DNA"/>
</dbReference>
<dbReference type="InterPro" id="IPR029762">
    <property type="entry name" value="PGP-I_bact-type"/>
</dbReference>
<feature type="active site" evidence="9 10">
    <location>
        <position position="98"/>
    </location>
</feature>
<evidence type="ECO:0000256" key="7">
    <source>
        <dbReference type="ARBA" id="ARBA00022801"/>
    </source>
</evidence>
<comment type="catalytic activity">
    <reaction evidence="1 9 10">
        <text>Release of an N-terminal pyroglutamyl group from a polypeptide, the second amino acid generally not being Pro.</text>
        <dbReference type="EC" id="3.4.19.3"/>
    </reaction>
</comment>
<evidence type="ECO:0000256" key="1">
    <source>
        <dbReference type="ARBA" id="ARBA00001770"/>
    </source>
</evidence>
<dbReference type="InterPro" id="IPR036440">
    <property type="entry name" value="Peptidase_C15-like_sf"/>
</dbReference>
<dbReference type="STRING" id="357809.Cphy_2057"/>
<evidence type="ECO:0000256" key="11">
    <source>
        <dbReference type="PROSITE-ProRule" id="PRU10077"/>
    </source>
</evidence>
<proteinExistence type="inferred from homology"/>
<reference evidence="13" key="1">
    <citation type="submission" date="2007-11" db="EMBL/GenBank/DDBJ databases">
        <title>Complete genome sequence of Clostridium phytofermentans ISDg.</title>
        <authorList>
            <person name="Leschine S.B."/>
            <person name="Warnick T.A."/>
            <person name="Blanchard J.L."/>
            <person name="Schnell D.J."/>
            <person name="Petit E.L."/>
            <person name="LaTouf W.G."/>
            <person name="Copeland A."/>
            <person name="Lucas S."/>
            <person name="Lapidus A."/>
            <person name="Barry K."/>
            <person name="Glavina del Rio T."/>
            <person name="Dalin E."/>
            <person name="Tice H."/>
            <person name="Pitluck S."/>
            <person name="Kiss H."/>
            <person name="Brettin T."/>
            <person name="Bruce D."/>
            <person name="Detter J.C."/>
            <person name="Han C."/>
            <person name="Kuske C."/>
            <person name="Schmutz J."/>
            <person name="Larimer F."/>
            <person name="Land M."/>
            <person name="Hauser L."/>
            <person name="Kyrpides N."/>
            <person name="Kim E.A."/>
            <person name="Richardson P."/>
        </authorList>
    </citation>
    <scope>NUCLEOTIDE SEQUENCE [LARGE SCALE GENOMIC DNA]</scope>
    <source>
        <strain evidence="13">ATCC 700394 / DSM 18823 / ISDg</strain>
    </source>
</reference>
<sequence>MIYNEYNSDLKRLIKKDGKKVKILLTAFDPFGGDTINPAIEALNLINLELENLEIIKLIVPTVFYKSIDTVTEVIEKEQPDVVLCIGQAGGRKEITPERVAINLDDARICDNEGNQPIDTKIYEDGESAYFATIPIKAIVQKIAEANLPSTVSNSAGTFVCNHLMYGVLYYISKHHYNMKAGFLHIPYMIEQVKHMQDKPALPLDQIVQGIELAIEAIACNKVDLRMTGGTEC</sequence>
<dbReference type="HOGENOM" id="CLU_043960_4_0_9"/>
<evidence type="ECO:0000313" key="13">
    <source>
        <dbReference type="Proteomes" id="UP000000370"/>
    </source>
</evidence>
<comment type="similarity">
    <text evidence="4 9">Belongs to the peptidase C15 family.</text>
</comment>
<dbReference type="InterPro" id="IPR000816">
    <property type="entry name" value="Peptidase_C15"/>
</dbReference>
<dbReference type="SUPFAM" id="SSF53182">
    <property type="entry name" value="Pyrrolidone carboxyl peptidase (pyroglutamate aminopeptidase)"/>
    <property type="match status" value="1"/>
</dbReference>
<dbReference type="NCBIfam" id="NF009676">
    <property type="entry name" value="PRK13197.1"/>
    <property type="match status" value="1"/>
</dbReference>
<comment type="subcellular location">
    <subcellularLocation>
        <location evidence="3 9">Cytoplasm</location>
    </subcellularLocation>
</comment>
<dbReference type="Pfam" id="PF01470">
    <property type="entry name" value="Peptidase_C15"/>
    <property type="match status" value="1"/>
</dbReference>
<comment type="function">
    <text evidence="2 9">Removes 5-oxoproline from various penultimate amino acid residues except L-proline.</text>
</comment>
<dbReference type="GO" id="GO:0005829">
    <property type="term" value="C:cytosol"/>
    <property type="evidence" value="ECO:0007669"/>
    <property type="project" value="InterPro"/>
</dbReference>
<feature type="active site" evidence="9 11">
    <location>
        <position position="161"/>
    </location>
</feature>
<evidence type="ECO:0000256" key="5">
    <source>
        <dbReference type="ARBA" id="ARBA00022490"/>
    </source>
</evidence>
<keyword evidence="8 9" id="KW-0788">Thiol protease</keyword>
<dbReference type="InterPro" id="IPR016125">
    <property type="entry name" value="Peptidase_C15-like"/>
</dbReference>
<feature type="active site" evidence="9">
    <location>
        <position position="185"/>
    </location>
</feature>
<evidence type="ECO:0000256" key="10">
    <source>
        <dbReference type="PROSITE-ProRule" id="PRU10076"/>
    </source>
</evidence>
<keyword evidence="5 9" id="KW-0963">Cytoplasm</keyword>
<evidence type="ECO:0000256" key="8">
    <source>
        <dbReference type="ARBA" id="ARBA00022807"/>
    </source>
</evidence>
<dbReference type="Gene3D" id="3.40.630.20">
    <property type="entry name" value="Peptidase C15, pyroglutamyl peptidase I-like"/>
    <property type="match status" value="1"/>
</dbReference>
<dbReference type="eggNOG" id="COG2039">
    <property type="taxonomic scope" value="Bacteria"/>
</dbReference>
<dbReference type="InterPro" id="IPR033693">
    <property type="entry name" value="PGPEP1_Glu_AS"/>
</dbReference>
<dbReference type="Proteomes" id="UP000000370">
    <property type="component" value="Chromosome"/>
</dbReference>
<evidence type="ECO:0000256" key="4">
    <source>
        <dbReference type="ARBA" id="ARBA00006641"/>
    </source>
</evidence>
<evidence type="ECO:0000313" key="12">
    <source>
        <dbReference type="EMBL" id="ABX42425.1"/>
    </source>
</evidence>
<keyword evidence="6 9" id="KW-0645">Protease</keyword>
<dbReference type="EC" id="3.4.19.3" evidence="9"/>
<dbReference type="NCBIfam" id="TIGR00504">
    <property type="entry name" value="pyro_pdase"/>
    <property type="match status" value="1"/>
</dbReference>
<dbReference type="PRINTS" id="PR00706">
    <property type="entry name" value="PYROGLUPTASE"/>
</dbReference>
<dbReference type="GO" id="GO:0006508">
    <property type="term" value="P:proteolysis"/>
    <property type="evidence" value="ECO:0007669"/>
    <property type="project" value="UniProtKB-KW"/>
</dbReference>
<keyword evidence="7 9" id="KW-0378">Hydrolase</keyword>
<dbReference type="HAMAP" id="MF_00417">
    <property type="entry name" value="Pyrrolid_peptidase"/>
    <property type="match status" value="1"/>
</dbReference>
<evidence type="ECO:0000256" key="6">
    <source>
        <dbReference type="ARBA" id="ARBA00022670"/>
    </source>
</evidence>
<evidence type="ECO:0000256" key="3">
    <source>
        <dbReference type="ARBA" id="ARBA00004496"/>
    </source>
</evidence>
<accession>A9KIH3</accession>
<dbReference type="KEGG" id="cpy:Cphy_2057"/>
<protein>
    <recommendedName>
        <fullName evidence="9">Pyrrolidone-carboxylate peptidase</fullName>
        <ecNumber evidence="9">3.4.19.3</ecNumber>
    </recommendedName>
    <alternativeName>
        <fullName evidence="9">5-oxoprolyl-peptidase</fullName>
    </alternativeName>
    <alternativeName>
        <fullName evidence="9">Pyroglutamyl-peptidase I</fullName>
        <shortName evidence="9">PGP-I</shortName>
        <shortName evidence="9">Pyrase</shortName>
    </alternativeName>
</protein>
<dbReference type="MEROPS" id="C15.001"/>
<dbReference type="GO" id="GO:0016920">
    <property type="term" value="F:pyroglutamyl-peptidase activity"/>
    <property type="evidence" value="ECO:0007669"/>
    <property type="project" value="UniProtKB-UniRule"/>
</dbReference>
<gene>
    <name evidence="9" type="primary">pcp</name>
    <name evidence="12" type="ordered locus">Cphy_2057</name>
</gene>
<name>A9KIH3_LACP7</name>
<dbReference type="CDD" id="cd00501">
    <property type="entry name" value="Peptidase_C15"/>
    <property type="match status" value="1"/>
</dbReference>
<evidence type="ECO:0000256" key="2">
    <source>
        <dbReference type="ARBA" id="ARBA00002280"/>
    </source>
</evidence>
<keyword evidence="13" id="KW-1185">Reference proteome</keyword>